<sequence length="65" mass="6575">MTSYAKDLIERVAATFAFAFLAVFSFADLSTAKDAGIAGAAAAASLIKGALGAYLGREDDAGLTK</sequence>
<keyword evidence="1" id="KW-0812">Transmembrane</keyword>
<evidence type="ECO:0000313" key="3">
    <source>
        <dbReference type="Proteomes" id="UP000240216"/>
    </source>
</evidence>
<evidence type="ECO:0000313" key="2">
    <source>
        <dbReference type="EMBL" id="ATW69407.1"/>
    </source>
</evidence>
<accession>A0A2H4PR50</accession>
<protein>
    <submittedName>
        <fullName evidence="2">Holin</fullName>
    </submittedName>
</protein>
<gene>
    <name evidence="2" type="ORF">SEA_IMMANUEL3_49</name>
</gene>
<dbReference type="EMBL" id="MG518520">
    <property type="protein sequence ID" value="ATW69407.1"/>
    <property type="molecule type" value="Genomic_DNA"/>
</dbReference>
<keyword evidence="3" id="KW-1185">Reference proteome</keyword>
<dbReference type="Proteomes" id="UP000240216">
    <property type="component" value="Segment"/>
</dbReference>
<feature type="transmembrane region" description="Helical" evidence="1">
    <location>
        <begin position="37"/>
        <end position="56"/>
    </location>
</feature>
<keyword evidence="1" id="KW-1133">Transmembrane helix</keyword>
<reference evidence="3" key="1">
    <citation type="submission" date="2017-11" db="EMBL/GenBank/DDBJ databases">
        <authorList>
            <person name="McClendondon-Moss T.O."/>
            <person name="Donegan-Quick R.D."/>
            <person name="Bhuiyan S."/>
            <person name="Visi D.K."/>
            <person name="Allen M.S."/>
            <person name="Hughes L.E."/>
            <person name="Garlena R.A."/>
            <person name="Russell D.A."/>
            <person name="Pope W.H."/>
            <person name="Jacobs-Sera D."/>
            <person name="Hendrix R.W."/>
            <person name="Hatfull G.F."/>
        </authorList>
    </citation>
    <scope>NUCLEOTIDE SEQUENCE [LARGE SCALE GENOMIC DNA]</scope>
</reference>
<keyword evidence="1" id="KW-0472">Membrane</keyword>
<name>A0A2H4PR50_9CAUD</name>
<proteinExistence type="predicted"/>
<organism evidence="2 3">
    <name type="scientific">Streptomyces phage Immanuel3</name>
    <dbReference type="NCBI Taxonomy" id="2053813"/>
    <lineage>
        <taxon>Viruses</taxon>
        <taxon>Duplodnaviria</taxon>
        <taxon>Heunggongvirae</taxon>
        <taxon>Uroviricota</taxon>
        <taxon>Caudoviricetes</taxon>
        <taxon>Beephvirinae</taxon>
        <taxon>Immanueltrevirus</taxon>
        <taxon>Immanueltrevirus immanuel3</taxon>
    </lineage>
</organism>
<evidence type="ECO:0000256" key="1">
    <source>
        <dbReference type="SAM" id="Phobius"/>
    </source>
</evidence>